<dbReference type="KEGG" id="tso:IZ6_25210"/>
<proteinExistence type="predicted"/>
<keyword evidence="2" id="KW-1185">Reference proteome</keyword>
<name>A0A6S6QQG7_9HYPH</name>
<gene>
    <name evidence="1" type="ORF">IZ6_25210</name>
</gene>
<dbReference type="EMBL" id="AP023361">
    <property type="protein sequence ID" value="BCJ91786.1"/>
    <property type="molecule type" value="Genomic_DNA"/>
</dbReference>
<sequence length="398" mass="43672">MSRPLHQLKRRKVQELAPLRSDSPAASAEAAIKLVAEAKEFGLGLRDFLTLGIDVRGSDNPDQFADSQGLLGGYEAALSFLGLPVNDNFEQGVVLDLASDTFQTFPGTRALFPEVVDDMVRWKYRQDTFENVKSIVGTSRTVAGVELISTVIDDKEADYQGSHAVAELSRVRVKTIRTTQNSVQFFKHGSGYRTSYEFSRRARLDLLTPYAIRMARETERSKVWAATEVLINGDGVHAAAGVVAQSSFNTAVGTNATNGKISYQHLVRWLIARAKAGTPIDTVLGNWDAYIQWLIMFGVPTSDKVATDAEQLANMGFQIRGVPLLQGTINFALSSGVPDNQLVGYSRGDTIEELIEAGSLIEESERSIQNQSITYVKTENSGYRLPFGDTRSIYNFGG</sequence>
<evidence type="ECO:0000313" key="1">
    <source>
        <dbReference type="EMBL" id="BCJ91786.1"/>
    </source>
</evidence>
<reference evidence="1 2" key="1">
    <citation type="submission" date="2020-08" db="EMBL/GenBank/DDBJ databases">
        <title>Genome sequence of Rhizobiales bacterium strain IZ6.</title>
        <authorList>
            <person name="Nakai R."/>
            <person name="Naganuma T."/>
        </authorList>
    </citation>
    <scope>NUCLEOTIDE SEQUENCE [LARGE SCALE GENOMIC DNA]</scope>
    <source>
        <strain evidence="1 2">IZ6</strain>
    </source>
</reference>
<accession>A0A6S6QQG7</accession>
<organism evidence="1 2">
    <name type="scientific">Terrihabitans soli</name>
    <dbReference type="NCBI Taxonomy" id="708113"/>
    <lineage>
        <taxon>Bacteria</taxon>
        <taxon>Pseudomonadati</taxon>
        <taxon>Pseudomonadota</taxon>
        <taxon>Alphaproteobacteria</taxon>
        <taxon>Hyphomicrobiales</taxon>
        <taxon>Terrihabitans</taxon>
    </lineage>
</organism>
<dbReference type="RefSeq" id="WP_222875408.1">
    <property type="nucleotide sequence ID" value="NZ_AP023361.1"/>
</dbReference>
<evidence type="ECO:0000313" key="2">
    <source>
        <dbReference type="Proteomes" id="UP000515317"/>
    </source>
</evidence>
<dbReference type="Proteomes" id="UP000515317">
    <property type="component" value="Chromosome"/>
</dbReference>
<evidence type="ECO:0008006" key="3">
    <source>
        <dbReference type="Google" id="ProtNLM"/>
    </source>
</evidence>
<protein>
    <recommendedName>
        <fullName evidence="3">DUF4043 family protein</fullName>
    </recommendedName>
</protein>
<dbReference type="AlphaFoldDB" id="A0A6S6QQG7"/>